<gene>
    <name evidence="2" type="ORF">H9L09_08230</name>
</gene>
<protein>
    <submittedName>
        <fullName evidence="2">Nucleoside/nucleotide kinase family protein</fullName>
    </submittedName>
</protein>
<evidence type="ECO:0000256" key="1">
    <source>
        <dbReference type="SAM" id="MobiDB-lite"/>
    </source>
</evidence>
<dbReference type="EMBL" id="CP060713">
    <property type="protein sequence ID" value="QNN54916.1"/>
    <property type="molecule type" value="Genomic_DNA"/>
</dbReference>
<feature type="compositionally biased region" description="Basic and acidic residues" evidence="1">
    <location>
        <begin position="205"/>
        <end position="216"/>
    </location>
</feature>
<evidence type="ECO:0000313" key="2">
    <source>
        <dbReference type="EMBL" id="QNN54916.1"/>
    </source>
</evidence>
<organism evidence="2 3">
    <name type="scientific">Nocardioides mesophilus</name>
    <dbReference type="NCBI Taxonomy" id="433659"/>
    <lineage>
        <taxon>Bacteria</taxon>
        <taxon>Bacillati</taxon>
        <taxon>Actinomycetota</taxon>
        <taxon>Actinomycetes</taxon>
        <taxon>Propionibacteriales</taxon>
        <taxon>Nocardioidaceae</taxon>
        <taxon>Nocardioides</taxon>
    </lineage>
</organism>
<name>A0A7G9RH41_9ACTN</name>
<keyword evidence="3" id="KW-1185">Reference proteome</keyword>
<keyword evidence="2" id="KW-0418">Kinase</keyword>
<dbReference type="AlphaFoldDB" id="A0A7G9RH41"/>
<dbReference type="KEGG" id="nmes:H9L09_08230"/>
<accession>A0A7G9RH41</accession>
<dbReference type="NCBIfam" id="NF006743">
    <property type="entry name" value="PRK09270.1-2"/>
    <property type="match status" value="1"/>
</dbReference>
<dbReference type="Gene3D" id="3.40.50.300">
    <property type="entry name" value="P-loop containing nucleotide triphosphate hydrolases"/>
    <property type="match status" value="1"/>
</dbReference>
<proteinExistence type="predicted"/>
<dbReference type="Proteomes" id="UP000515947">
    <property type="component" value="Chromosome"/>
</dbReference>
<dbReference type="SUPFAM" id="SSF52540">
    <property type="entry name" value="P-loop containing nucleoside triphosphate hydrolases"/>
    <property type="match status" value="1"/>
</dbReference>
<feature type="region of interest" description="Disordered" evidence="1">
    <location>
        <begin position="205"/>
        <end position="235"/>
    </location>
</feature>
<reference evidence="2 3" key="1">
    <citation type="submission" date="2020-08" db="EMBL/GenBank/DDBJ databases">
        <title>Genome sequence of Nocardioides mesophilus KACC 16243T.</title>
        <authorList>
            <person name="Hyun D.-W."/>
            <person name="Bae J.-W."/>
        </authorList>
    </citation>
    <scope>NUCLEOTIDE SEQUENCE [LARGE SCALE GENOMIC DNA]</scope>
    <source>
        <strain evidence="2 3">KACC 16243</strain>
    </source>
</reference>
<sequence length="235" mass="25761">MLAEAVRRARGLVAPGTRRLLGIVGPPGGGKSTLAHFLTEQLGTSACYVPMDGFHLANVELERLARRDRKGAPDTFDAAGYVALLRRLRDAEETVYAPAFDRELDESIAGAVAVPPTVPLVITEGNYLLLQEGPWADVRRLLDEIWYVETDEQTRVERLIQRHVTFGKTPAAAHAWAHGSDQRNAELVARSRHGADLVVHLSPRDREAHVASERTPADQVAHPHRNTANRGAPDA</sequence>
<evidence type="ECO:0000313" key="3">
    <source>
        <dbReference type="Proteomes" id="UP000515947"/>
    </source>
</evidence>
<dbReference type="InterPro" id="IPR027417">
    <property type="entry name" value="P-loop_NTPase"/>
</dbReference>
<dbReference type="GO" id="GO:0016301">
    <property type="term" value="F:kinase activity"/>
    <property type="evidence" value="ECO:0007669"/>
    <property type="project" value="UniProtKB-KW"/>
</dbReference>
<keyword evidence="2" id="KW-0808">Transferase</keyword>
<dbReference type="PANTHER" id="PTHR10285">
    <property type="entry name" value="URIDINE KINASE"/>
    <property type="match status" value="1"/>
</dbReference>